<reference evidence="4" key="1">
    <citation type="journal article" date="2012" name="PLoS ONE">
        <title>Gene sets for utilization of primary and secondary nutrition supplies in the distal gut of endangered iberian lynx.</title>
        <authorList>
            <person name="Alcaide M."/>
            <person name="Messina E."/>
            <person name="Richter M."/>
            <person name="Bargiela R."/>
            <person name="Peplies J."/>
            <person name="Huws S.A."/>
            <person name="Newbold C.J."/>
            <person name="Golyshin P.N."/>
            <person name="Simon M.A."/>
            <person name="Lopez G."/>
            <person name="Yakimov M.M."/>
            <person name="Ferrer M."/>
        </authorList>
    </citation>
    <scope>NUCLEOTIDE SEQUENCE</scope>
</reference>
<dbReference type="PANTHER" id="PTHR22916">
    <property type="entry name" value="GLYCOSYLTRANSFERASE"/>
    <property type="match status" value="1"/>
</dbReference>
<dbReference type="AlphaFoldDB" id="J9GVM1"/>
<evidence type="ECO:0000259" key="3">
    <source>
        <dbReference type="Pfam" id="PF00535"/>
    </source>
</evidence>
<dbReference type="CDD" id="cd00761">
    <property type="entry name" value="Glyco_tranf_GTA_type"/>
    <property type="match status" value="1"/>
</dbReference>
<name>J9GVM1_9ZZZZ</name>
<accession>J9GVM1</accession>
<dbReference type="EMBL" id="AMCI01001762">
    <property type="protein sequence ID" value="EJX04590.1"/>
    <property type="molecule type" value="Genomic_DNA"/>
</dbReference>
<protein>
    <submittedName>
        <fullName evidence="4">Protein containing Glycosyl transferase, family 2 domain protein</fullName>
        <ecNumber evidence="4">2.-.-.-</ecNumber>
    </submittedName>
</protein>
<evidence type="ECO:0000256" key="1">
    <source>
        <dbReference type="ARBA" id="ARBA00022676"/>
    </source>
</evidence>
<dbReference type="InterPro" id="IPR001173">
    <property type="entry name" value="Glyco_trans_2-like"/>
</dbReference>
<comment type="caution">
    <text evidence="4">The sequence shown here is derived from an EMBL/GenBank/DDBJ whole genome shotgun (WGS) entry which is preliminary data.</text>
</comment>
<gene>
    <name evidence="4" type="ORF">EVA_07304</name>
</gene>
<evidence type="ECO:0000313" key="4">
    <source>
        <dbReference type="EMBL" id="EJX04590.1"/>
    </source>
</evidence>
<proteinExistence type="predicted"/>
<keyword evidence="2 4" id="KW-0808">Transferase</keyword>
<sequence length="93" mass="10289">MPLVSVIVPVYNSYSTLARCVNSVLRQTVQDLELLLVDDGSSDVSGGLCDAMAMADQRIRVFHKKTEGLLPPVTWGSKKHLAAGSYFWMLMMQ</sequence>
<keyword evidence="1" id="KW-0328">Glycosyltransferase</keyword>
<dbReference type="Pfam" id="PF00535">
    <property type="entry name" value="Glycos_transf_2"/>
    <property type="match status" value="1"/>
</dbReference>
<feature type="domain" description="Glycosyltransferase 2-like" evidence="3">
    <location>
        <begin position="5"/>
        <end position="68"/>
    </location>
</feature>
<evidence type="ECO:0000256" key="2">
    <source>
        <dbReference type="ARBA" id="ARBA00022679"/>
    </source>
</evidence>
<organism evidence="4">
    <name type="scientific">gut metagenome</name>
    <dbReference type="NCBI Taxonomy" id="749906"/>
    <lineage>
        <taxon>unclassified sequences</taxon>
        <taxon>metagenomes</taxon>
        <taxon>organismal metagenomes</taxon>
    </lineage>
</organism>
<dbReference type="PANTHER" id="PTHR22916:SF51">
    <property type="entry name" value="GLYCOSYLTRANSFERASE EPSH-RELATED"/>
    <property type="match status" value="1"/>
</dbReference>
<dbReference type="GO" id="GO:0016757">
    <property type="term" value="F:glycosyltransferase activity"/>
    <property type="evidence" value="ECO:0007669"/>
    <property type="project" value="UniProtKB-KW"/>
</dbReference>
<dbReference type="SUPFAM" id="SSF53448">
    <property type="entry name" value="Nucleotide-diphospho-sugar transferases"/>
    <property type="match status" value="1"/>
</dbReference>
<dbReference type="EC" id="2.-.-.-" evidence="4"/>
<dbReference type="InterPro" id="IPR029044">
    <property type="entry name" value="Nucleotide-diphossugar_trans"/>
</dbReference>
<dbReference type="Gene3D" id="3.90.550.10">
    <property type="entry name" value="Spore Coat Polysaccharide Biosynthesis Protein SpsA, Chain A"/>
    <property type="match status" value="1"/>
</dbReference>